<name>A0A914E414_9BILA</name>
<protein>
    <submittedName>
        <fullName evidence="3">Uncharacterized protein</fullName>
    </submittedName>
</protein>
<evidence type="ECO:0000313" key="3">
    <source>
        <dbReference type="WBParaSite" id="ACRNAN_scaffold5631.g6680.t1"/>
    </source>
</evidence>
<organism evidence="2 3">
    <name type="scientific">Acrobeloides nanus</name>
    <dbReference type="NCBI Taxonomy" id="290746"/>
    <lineage>
        <taxon>Eukaryota</taxon>
        <taxon>Metazoa</taxon>
        <taxon>Ecdysozoa</taxon>
        <taxon>Nematoda</taxon>
        <taxon>Chromadorea</taxon>
        <taxon>Rhabditida</taxon>
        <taxon>Tylenchina</taxon>
        <taxon>Cephalobomorpha</taxon>
        <taxon>Cephaloboidea</taxon>
        <taxon>Cephalobidae</taxon>
        <taxon>Acrobeloides</taxon>
    </lineage>
</organism>
<evidence type="ECO:0000313" key="2">
    <source>
        <dbReference type="Proteomes" id="UP000887540"/>
    </source>
</evidence>
<dbReference type="WBParaSite" id="ACRNAN_scaffold5631.g6680.t1">
    <property type="protein sequence ID" value="ACRNAN_scaffold5631.g6680.t1"/>
    <property type="gene ID" value="ACRNAN_scaffold5631.g6680"/>
</dbReference>
<proteinExistence type="predicted"/>
<keyword evidence="2" id="KW-1185">Reference proteome</keyword>
<keyword evidence="1" id="KW-0175">Coiled coil</keyword>
<sequence>MDHRDKAKKKFLEEQELEKKKLEEEQAHLKEKQTQGNVFMDYDYKDQPNKMLSDEISMEKIDSETVDSADFYKKHDPNYNGNNQLKYEKKDDLGEILRKLKKVVKVIQKISKESSFKEKKVISFPFDYRNYSLNDIRDSLYKFLNYSDALYLNLSQATTKEDAIKYIELIKDLRKIANESKLNDFQIYIIIDNVLQIYRDNNLEIPYDLIDYILLDIQRNVRLEKFEEKQKYHNYQPKKQNIQSKTLNQTETDFSNSIREWSKILPPEKIVIEIDGKNQIDMIKNLNFSIGGTVVKWSSGNENSMNNSYSLIQAI</sequence>
<dbReference type="Proteomes" id="UP000887540">
    <property type="component" value="Unplaced"/>
</dbReference>
<evidence type="ECO:0000256" key="1">
    <source>
        <dbReference type="SAM" id="Coils"/>
    </source>
</evidence>
<feature type="coiled-coil region" evidence="1">
    <location>
        <begin position="5"/>
        <end position="35"/>
    </location>
</feature>
<accession>A0A914E414</accession>
<reference evidence="3" key="1">
    <citation type="submission" date="2022-11" db="UniProtKB">
        <authorList>
            <consortium name="WormBaseParasite"/>
        </authorList>
    </citation>
    <scope>IDENTIFICATION</scope>
</reference>
<dbReference type="AlphaFoldDB" id="A0A914E414"/>